<organism evidence="1 2">
    <name type="scientific">Ceratitis capitata</name>
    <name type="common">Mediterranean fruit fly</name>
    <name type="synonym">Tephritis capitata</name>
    <dbReference type="NCBI Taxonomy" id="7213"/>
    <lineage>
        <taxon>Eukaryota</taxon>
        <taxon>Metazoa</taxon>
        <taxon>Ecdysozoa</taxon>
        <taxon>Arthropoda</taxon>
        <taxon>Hexapoda</taxon>
        <taxon>Insecta</taxon>
        <taxon>Pterygota</taxon>
        <taxon>Neoptera</taxon>
        <taxon>Endopterygota</taxon>
        <taxon>Diptera</taxon>
        <taxon>Brachycera</taxon>
        <taxon>Muscomorpha</taxon>
        <taxon>Tephritoidea</taxon>
        <taxon>Tephritidae</taxon>
        <taxon>Ceratitis</taxon>
        <taxon>Ceratitis</taxon>
    </lineage>
</organism>
<evidence type="ECO:0000313" key="1">
    <source>
        <dbReference type="EMBL" id="CAD6994126.1"/>
    </source>
</evidence>
<proteinExistence type="predicted"/>
<sequence length="190" mass="21656">MAWRGQRERAAKALPRTADLLLRPSTSRTIAVAVAVAAEMSATTPELLNKARHAMRYAPCYYTFHPSWRSAHFECEYEVAVQRHAMWQCKVSQVNNTPTVPGARSCTKTTFLDRAETNDCIVKKSQLSPNNDQHCLREESILTIKWQKDKPFIFVTPLSMQESGFEAWCLRSLVEFSIDIFIDFHSGSQV</sequence>
<gene>
    <name evidence="1" type="ORF">CCAP1982_LOCUS2892</name>
</gene>
<accession>A0A811U7K6</accession>
<comment type="caution">
    <text evidence="1">The sequence shown here is derived from an EMBL/GenBank/DDBJ whole genome shotgun (WGS) entry which is preliminary data.</text>
</comment>
<dbReference type="Proteomes" id="UP000606786">
    <property type="component" value="Unassembled WGS sequence"/>
</dbReference>
<dbReference type="AlphaFoldDB" id="A0A811U7K6"/>
<name>A0A811U7K6_CERCA</name>
<keyword evidence="2" id="KW-1185">Reference proteome</keyword>
<evidence type="ECO:0000313" key="2">
    <source>
        <dbReference type="Proteomes" id="UP000606786"/>
    </source>
</evidence>
<reference evidence="1" key="1">
    <citation type="submission" date="2020-11" db="EMBL/GenBank/DDBJ databases">
        <authorList>
            <person name="Whitehead M."/>
        </authorList>
    </citation>
    <scope>NUCLEOTIDE SEQUENCE</scope>
    <source>
        <strain evidence="1">EGII</strain>
    </source>
</reference>
<protein>
    <submittedName>
        <fullName evidence="1">(Mediterranean fruit fly) hypothetical protein</fullName>
    </submittedName>
</protein>
<dbReference type="EMBL" id="CAJHJT010000001">
    <property type="protein sequence ID" value="CAD6994126.1"/>
    <property type="molecule type" value="Genomic_DNA"/>
</dbReference>